<accession>A0AAN0NIG6</accession>
<evidence type="ECO:0000313" key="3">
    <source>
        <dbReference type="Proteomes" id="UP001470809"/>
    </source>
</evidence>
<evidence type="ECO:0000256" key="1">
    <source>
        <dbReference type="SAM" id="Phobius"/>
    </source>
</evidence>
<gene>
    <name evidence="2" type="ORF">AABB31_19870</name>
</gene>
<dbReference type="Proteomes" id="UP001470809">
    <property type="component" value="Chromosome"/>
</dbReference>
<reference evidence="2" key="1">
    <citation type="submission" date="2024-04" db="EMBL/GenBank/DDBJ databases">
        <title>Phylogenomic analyses of a clade within the roseobacter group suggest taxonomic reassignments of species of the genera Aestuariivita, Citreicella, Loktanella, Nautella, Pelagibaca, Ruegeria, Thalassobius, Thiobacimonas and Tropicibacter, and the proposal o.</title>
        <authorList>
            <person name="Jeon C.O."/>
        </authorList>
    </citation>
    <scope>NUCLEOTIDE SEQUENCE</scope>
    <source>
        <strain evidence="2">SS1-5</strain>
    </source>
</reference>
<dbReference type="EMBL" id="CP151767">
    <property type="protein sequence ID" value="WZU67186.1"/>
    <property type="molecule type" value="Genomic_DNA"/>
</dbReference>
<evidence type="ECO:0000313" key="2">
    <source>
        <dbReference type="EMBL" id="WZU67186.1"/>
    </source>
</evidence>
<keyword evidence="1" id="KW-0472">Membrane</keyword>
<feature type="transmembrane region" description="Helical" evidence="1">
    <location>
        <begin position="27"/>
        <end position="48"/>
    </location>
</feature>
<keyword evidence="1" id="KW-0812">Transmembrane</keyword>
<name>A0AAN0NIG6_9RHOB</name>
<dbReference type="AlphaFoldDB" id="A0AAN0NIG6"/>
<keyword evidence="3" id="KW-1185">Reference proteome</keyword>
<proteinExistence type="predicted"/>
<protein>
    <submittedName>
        <fullName evidence="2">Uncharacterized protein</fullName>
    </submittedName>
</protein>
<sequence>MGRSKSFCHWVAASFFGAGFQGAAMRVLIVLLGLMEFAPVIVFTLMFAGG</sequence>
<organism evidence="2 3">
    <name type="scientific">Yoonia rhodophyticola</name>
    <dbReference type="NCBI Taxonomy" id="3137370"/>
    <lineage>
        <taxon>Bacteria</taxon>
        <taxon>Pseudomonadati</taxon>
        <taxon>Pseudomonadota</taxon>
        <taxon>Alphaproteobacteria</taxon>
        <taxon>Rhodobacterales</taxon>
        <taxon>Paracoccaceae</taxon>
        <taxon>Yoonia</taxon>
    </lineage>
</organism>
<keyword evidence="1" id="KW-1133">Transmembrane helix</keyword>